<name>A2BJX8_HYPBU</name>
<dbReference type="eggNOG" id="arCOG04103">
    <property type="taxonomic scope" value="Archaea"/>
</dbReference>
<dbReference type="KEGG" id="hbu:Hbut_0423"/>
<dbReference type="GeneID" id="4782126"/>
<protein>
    <submittedName>
        <fullName evidence="1">Uncharacterized protein</fullName>
    </submittedName>
</protein>
<evidence type="ECO:0000313" key="1">
    <source>
        <dbReference type="EMBL" id="ABM80289.1"/>
    </source>
</evidence>
<accession>A2BJX8</accession>
<proteinExistence type="predicted"/>
<dbReference type="STRING" id="415426.Hbut_0423"/>
<reference evidence="1 2" key="1">
    <citation type="journal article" date="2007" name="Archaea">
        <title>The genome of Hyperthermus butylicus: a sulfur-reducing, peptide fermenting, neutrophilic Crenarchaeote growing up to 108 degrees C.</title>
        <authorList>
            <person name="Brugger K."/>
            <person name="Chen L."/>
            <person name="Stark M."/>
            <person name="Zibat A."/>
            <person name="Redder P."/>
            <person name="Ruepp A."/>
            <person name="Awayez M."/>
            <person name="She Q."/>
            <person name="Garrett R.A."/>
            <person name="Klenk H.P."/>
        </authorList>
    </citation>
    <scope>NUCLEOTIDE SEQUENCE [LARGE SCALE GENOMIC DNA]</scope>
    <source>
        <strain evidence="2">DSM 5456 / JCM 9403 / PLM1-5</strain>
    </source>
</reference>
<dbReference type="OrthoDB" id="7529at2157"/>
<dbReference type="AlphaFoldDB" id="A2BJX8"/>
<keyword evidence="2" id="KW-1185">Reference proteome</keyword>
<organism evidence="1 2">
    <name type="scientific">Hyperthermus butylicus (strain DSM 5456 / JCM 9403 / PLM1-5)</name>
    <dbReference type="NCBI Taxonomy" id="415426"/>
    <lineage>
        <taxon>Archaea</taxon>
        <taxon>Thermoproteota</taxon>
        <taxon>Thermoprotei</taxon>
        <taxon>Desulfurococcales</taxon>
        <taxon>Pyrodictiaceae</taxon>
        <taxon>Hyperthermus</taxon>
    </lineage>
</organism>
<dbReference type="Proteomes" id="UP000002593">
    <property type="component" value="Chromosome"/>
</dbReference>
<gene>
    <name evidence="1" type="ordered locus">Hbut_0423</name>
</gene>
<evidence type="ECO:0000313" key="2">
    <source>
        <dbReference type="Proteomes" id="UP000002593"/>
    </source>
</evidence>
<sequence length="84" mass="9797">MSTAGLKGINAVGHLGWVEVKCRICARKLDVTLDIIYACSYCKDKYEAYFCPADARRLHYRCPFCGRELQPITPWIIQQRRRQM</sequence>
<dbReference type="EMBL" id="CP000493">
    <property type="protein sequence ID" value="ABM80289.1"/>
    <property type="molecule type" value="Genomic_DNA"/>
</dbReference>
<dbReference type="EnsemblBacteria" id="ABM80289">
    <property type="protein sequence ID" value="ABM80289"/>
    <property type="gene ID" value="Hbut_0423"/>
</dbReference>
<dbReference type="HOGENOM" id="CLU_2629676_0_0_2"/>
<dbReference type="RefSeq" id="WP_011821607.1">
    <property type="nucleotide sequence ID" value="NC_008818.1"/>
</dbReference>